<keyword evidence="1" id="KW-1133">Transmembrane helix</keyword>
<proteinExistence type="predicted"/>
<reference evidence="3" key="1">
    <citation type="submission" date="2008-08" db="EMBL/GenBank/DDBJ databases">
        <title>Complete sequence of Vibrio fischeri strain MJ11.</title>
        <authorList>
            <person name="Mandel M.J."/>
            <person name="Stabb E.V."/>
            <person name="Ruby E.G."/>
            <person name="Ferriera S."/>
            <person name="Johnson J."/>
            <person name="Kravitz S."/>
            <person name="Beeson K."/>
            <person name="Sutton G."/>
            <person name="Rogers Y.-H."/>
            <person name="Friedman R."/>
            <person name="Frazier M."/>
            <person name="Venter J.C."/>
        </authorList>
    </citation>
    <scope>NUCLEOTIDE SEQUENCE [LARGE SCALE GENOMIC DNA]</scope>
    <source>
        <strain evidence="3">MJ11</strain>
        <plasmid evidence="3">Plasmid pMJ100</plasmid>
    </source>
</reference>
<geneLocation type="plasmid" evidence="2 3">
    <name>pMJ100</name>
</geneLocation>
<keyword evidence="1" id="KW-0812">Transmembrane</keyword>
<evidence type="ECO:0000256" key="1">
    <source>
        <dbReference type="SAM" id="Phobius"/>
    </source>
</evidence>
<evidence type="ECO:0000313" key="3">
    <source>
        <dbReference type="Proteomes" id="UP000001857"/>
    </source>
</evidence>
<keyword evidence="2" id="KW-0614">Plasmid</keyword>
<dbReference type="EMBL" id="CP001134">
    <property type="protein sequence ID" value="ACH64797.1"/>
    <property type="molecule type" value="Genomic_DNA"/>
</dbReference>
<dbReference type="RefSeq" id="WP_012534580.1">
    <property type="nucleotide sequence ID" value="NC_011185.1"/>
</dbReference>
<keyword evidence="1" id="KW-0472">Membrane</keyword>
<dbReference type="AlphaFoldDB" id="B5EW76"/>
<name>B5EW76_ALIFM</name>
<feature type="transmembrane region" description="Helical" evidence="1">
    <location>
        <begin position="30"/>
        <end position="49"/>
    </location>
</feature>
<reference evidence="2 3" key="2">
    <citation type="journal article" date="2009" name="Nature">
        <title>A single regulatory gene is sufficient to alter bacterial host range.</title>
        <authorList>
            <person name="Mandel M.J."/>
            <person name="Wollenberg M.S."/>
            <person name="Stabb E.V."/>
            <person name="Visick K.L."/>
            <person name="Ruby E.G."/>
        </authorList>
    </citation>
    <scope>NUCLEOTIDE SEQUENCE [LARGE SCALE GENOMIC DNA]</scope>
    <source>
        <strain evidence="2 3">MJ11</strain>
        <plasmid evidence="3">Plasmid pMJ100</plasmid>
    </source>
</reference>
<accession>B5EW76</accession>
<gene>
    <name evidence="2" type="ordered locus">VFMJ11_B0133</name>
</gene>
<evidence type="ECO:0000313" key="2">
    <source>
        <dbReference type="EMBL" id="ACH64797.1"/>
    </source>
</evidence>
<sequence>MDREAKQSALRNNEIIANHLNLIAVKSSRTPLIILVTLSLFFLALAGYSKNSLTRSSGMFEIPTDSSNGEIQNSLIIDENHYFDDRVALVQSVAAKNLTTIFTQTTSTFSRFDGSLIKYTTPTGFSDIKANLEHYGIANELKKNNQIQRLHIRFTKGVPLVIVPHYPDWVSEEEISNPKTRQLLPVEKWTLQAEAMFILGESSKSPTTEFRAKFNFDIISTQLNYTSNSLSIDRMSLWEIVR</sequence>
<dbReference type="HOGENOM" id="CLU_1146808_0_0_6"/>
<protein>
    <submittedName>
        <fullName evidence="2">Uncharacterized protein</fullName>
    </submittedName>
</protein>
<dbReference type="KEGG" id="vfm:VFMJ11_B0133"/>
<organism evidence="2 3">
    <name type="scientific">Aliivibrio fischeri (strain MJ11)</name>
    <name type="common">Vibrio fischeri</name>
    <dbReference type="NCBI Taxonomy" id="388396"/>
    <lineage>
        <taxon>Bacteria</taxon>
        <taxon>Pseudomonadati</taxon>
        <taxon>Pseudomonadota</taxon>
        <taxon>Gammaproteobacteria</taxon>
        <taxon>Vibrionales</taxon>
        <taxon>Vibrionaceae</taxon>
        <taxon>Aliivibrio</taxon>
    </lineage>
</organism>
<dbReference type="Proteomes" id="UP000001857">
    <property type="component" value="Plasmid pMJ100"/>
</dbReference>